<keyword evidence="1" id="KW-0732">Signal</keyword>
<organism evidence="2 3">
    <name type="scientific">Neolewinella antarctica</name>
    <dbReference type="NCBI Taxonomy" id="442734"/>
    <lineage>
        <taxon>Bacteria</taxon>
        <taxon>Pseudomonadati</taxon>
        <taxon>Bacteroidota</taxon>
        <taxon>Saprospiria</taxon>
        <taxon>Saprospirales</taxon>
        <taxon>Lewinellaceae</taxon>
        <taxon>Neolewinella</taxon>
    </lineage>
</organism>
<evidence type="ECO:0008006" key="4">
    <source>
        <dbReference type="Google" id="ProtNLM"/>
    </source>
</evidence>
<feature type="chain" id="PRO_5047072079" description="Type 1 periplasmic binding fold superfamily protein" evidence="1">
    <location>
        <begin position="25"/>
        <end position="192"/>
    </location>
</feature>
<evidence type="ECO:0000313" key="2">
    <source>
        <dbReference type="EMBL" id="NJC24714.1"/>
    </source>
</evidence>
<sequence length="192" mass="20215">MFFSSMRILALLLLPLCLSLPSCADDDDPVVPNEEEVITDVTFTLVPTTGTGETVVFSFVDRDGDGPVQPDTSQTGTLLPSTTYNGKLTFTNASDTLDVEDVTAEVRTEALDHQVFFTQTAGLNLTVTYADVDTGGNPLGLETTVTTGAPSSGNFTIILRHEPDKSAAGVSISNPTPAGGETDVEVTFATSY</sequence>
<evidence type="ECO:0000256" key="1">
    <source>
        <dbReference type="SAM" id="SignalP"/>
    </source>
</evidence>
<comment type="caution">
    <text evidence="2">The sequence shown here is derived from an EMBL/GenBank/DDBJ whole genome shotgun (WGS) entry which is preliminary data.</text>
</comment>
<feature type="signal peptide" evidence="1">
    <location>
        <begin position="1"/>
        <end position="24"/>
    </location>
</feature>
<proteinExistence type="predicted"/>
<evidence type="ECO:0000313" key="3">
    <source>
        <dbReference type="Proteomes" id="UP000770785"/>
    </source>
</evidence>
<keyword evidence="3" id="KW-1185">Reference proteome</keyword>
<dbReference type="EMBL" id="JAATJH010000001">
    <property type="protein sequence ID" value="NJC24714.1"/>
    <property type="molecule type" value="Genomic_DNA"/>
</dbReference>
<dbReference type="Proteomes" id="UP000770785">
    <property type="component" value="Unassembled WGS sequence"/>
</dbReference>
<protein>
    <recommendedName>
        <fullName evidence="4">Type 1 periplasmic binding fold superfamily protein</fullName>
    </recommendedName>
</protein>
<accession>A0ABX0X671</accession>
<reference evidence="2 3" key="1">
    <citation type="submission" date="2020-03" db="EMBL/GenBank/DDBJ databases">
        <title>Genomic Encyclopedia of Type Strains, Phase IV (KMG-IV): sequencing the most valuable type-strain genomes for metagenomic binning, comparative biology and taxonomic classification.</title>
        <authorList>
            <person name="Goeker M."/>
        </authorList>
    </citation>
    <scope>NUCLEOTIDE SEQUENCE [LARGE SCALE GENOMIC DNA]</scope>
    <source>
        <strain evidence="2 3">DSM 105096</strain>
    </source>
</reference>
<name>A0ABX0X671_9BACT</name>
<dbReference type="RefSeq" id="WP_245184353.1">
    <property type="nucleotide sequence ID" value="NZ_JAATJH010000001.1"/>
</dbReference>
<gene>
    <name evidence="2" type="ORF">GGR27_000195</name>
</gene>